<organism evidence="2 3">
    <name type="scientific">Ureibacillus manganicus DSM 26584</name>
    <dbReference type="NCBI Taxonomy" id="1384049"/>
    <lineage>
        <taxon>Bacteria</taxon>
        <taxon>Bacillati</taxon>
        <taxon>Bacillota</taxon>
        <taxon>Bacilli</taxon>
        <taxon>Bacillales</taxon>
        <taxon>Caryophanaceae</taxon>
        <taxon>Ureibacillus</taxon>
    </lineage>
</organism>
<sequence length="297" mass="35466">MYLIIYSIYLLASILLISLLYRKSWQDWLMKVMIIATLPGIGWLFPIFWPKSIIRHNVENLNDYMTRLEEELKVKRNSIYQRVERHEELDIIPLEEALLVSEYKTRRKVMIDVLKQDVVNYLEILQHAVSNEDKETSYYAVSAIMELKRKLQLALQELALNYEKDSSNLQVVRTYAEVLQSYLKSGFLDERTLLKYRYTYRSVLEKLIEIKQDLEWAHKEKVEIEITLKLYDDAKQSALKFLDTFQYCEDSYLCLMKVYYEMKSYQKVQETLNSLKKSPIKLSNRALTMVRFWSKGA</sequence>
<keyword evidence="1" id="KW-0472">Membrane</keyword>
<name>A0A0A3I054_9BACL</name>
<keyword evidence="1" id="KW-0812">Transmembrane</keyword>
<feature type="transmembrane region" description="Helical" evidence="1">
    <location>
        <begin position="28"/>
        <end position="49"/>
    </location>
</feature>
<dbReference type="OrthoDB" id="1933450at2"/>
<dbReference type="eggNOG" id="ENOG5032NA8">
    <property type="taxonomic scope" value="Bacteria"/>
</dbReference>
<dbReference type="Proteomes" id="UP000030416">
    <property type="component" value="Unassembled WGS sequence"/>
</dbReference>
<dbReference type="STRING" id="1384049.CD29_16195"/>
<gene>
    <name evidence="2" type="ORF">CD29_16195</name>
</gene>
<dbReference type="EMBL" id="JPVN01000023">
    <property type="protein sequence ID" value="KGR76880.1"/>
    <property type="molecule type" value="Genomic_DNA"/>
</dbReference>
<comment type="caution">
    <text evidence="2">The sequence shown here is derived from an EMBL/GenBank/DDBJ whole genome shotgun (WGS) entry which is preliminary data.</text>
</comment>
<evidence type="ECO:0000313" key="3">
    <source>
        <dbReference type="Proteomes" id="UP000030416"/>
    </source>
</evidence>
<proteinExistence type="predicted"/>
<protein>
    <submittedName>
        <fullName evidence="2">Uncharacterized protein</fullName>
    </submittedName>
</protein>
<accession>A0A0A3I054</accession>
<keyword evidence="1" id="KW-1133">Transmembrane helix</keyword>
<evidence type="ECO:0000256" key="1">
    <source>
        <dbReference type="SAM" id="Phobius"/>
    </source>
</evidence>
<reference evidence="2 3" key="1">
    <citation type="submission" date="2014-02" db="EMBL/GenBank/DDBJ databases">
        <title>Draft genome sequence of Lysinibacillus manganicus DSM 26584T.</title>
        <authorList>
            <person name="Zhang F."/>
            <person name="Wang G."/>
            <person name="Zhang L."/>
        </authorList>
    </citation>
    <scope>NUCLEOTIDE SEQUENCE [LARGE SCALE GENOMIC DNA]</scope>
    <source>
        <strain evidence="2 3">DSM 26584</strain>
    </source>
</reference>
<dbReference type="RefSeq" id="WP_036188871.1">
    <property type="nucleotide sequence ID" value="NZ_AVDA01000023.1"/>
</dbReference>
<dbReference type="AlphaFoldDB" id="A0A0A3I054"/>
<feature type="transmembrane region" description="Helical" evidence="1">
    <location>
        <begin position="6"/>
        <end position="21"/>
    </location>
</feature>
<keyword evidence="3" id="KW-1185">Reference proteome</keyword>
<evidence type="ECO:0000313" key="2">
    <source>
        <dbReference type="EMBL" id="KGR76880.1"/>
    </source>
</evidence>